<accession>A0A9Q3FT68</accession>
<dbReference type="Proteomes" id="UP000765509">
    <property type="component" value="Unassembled WGS sequence"/>
</dbReference>
<dbReference type="OrthoDB" id="3268967at2759"/>
<evidence type="ECO:0000313" key="1">
    <source>
        <dbReference type="EMBL" id="MBW0545866.1"/>
    </source>
</evidence>
<organism evidence="1 2">
    <name type="scientific">Austropuccinia psidii MF-1</name>
    <dbReference type="NCBI Taxonomy" id="1389203"/>
    <lineage>
        <taxon>Eukaryota</taxon>
        <taxon>Fungi</taxon>
        <taxon>Dikarya</taxon>
        <taxon>Basidiomycota</taxon>
        <taxon>Pucciniomycotina</taxon>
        <taxon>Pucciniomycetes</taxon>
        <taxon>Pucciniales</taxon>
        <taxon>Sphaerophragmiaceae</taxon>
        <taxon>Austropuccinia</taxon>
    </lineage>
</organism>
<protein>
    <submittedName>
        <fullName evidence="1">Uncharacterized protein</fullName>
    </submittedName>
</protein>
<dbReference type="EMBL" id="AVOT02050827">
    <property type="protein sequence ID" value="MBW0545866.1"/>
    <property type="molecule type" value="Genomic_DNA"/>
</dbReference>
<name>A0A9Q3FT68_9BASI</name>
<gene>
    <name evidence="1" type="ORF">O181_085581</name>
</gene>
<reference evidence="1" key="1">
    <citation type="submission" date="2021-03" db="EMBL/GenBank/DDBJ databases">
        <title>Draft genome sequence of rust myrtle Austropuccinia psidii MF-1, a brazilian biotype.</title>
        <authorList>
            <person name="Quecine M.C."/>
            <person name="Pachon D.M.R."/>
            <person name="Bonatelli M.L."/>
            <person name="Correr F.H."/>
            <person name="Franceschini L.M."/>
            <person name="Leite T.F."/>
            <person name="Margarido G.R.A."/>
            <person name="Almeida C.A."/>
            <person name="Ferrarezi J.A."/>
            <person name="Labate C.A."/>
        </authorList>
    </citation>
    <scope>NUCLEOTIDE SEQUENCE</scope>
    <source>
        <strain evidence="1">MF-1</strain>
    </source>
</reference>
<sequence length="150" mass="16893">MVWHTTIPAFVLAYKTSIHASTGKTCAMLKKGWNPKFPANNLKKDSVDIHPTASGFKLLLDKVRHHANQVMTDAFEYSKQKIGKSHKTPEFKVGDLIIVSTLILNNFKGPKKLKYSFSGTFIIKALHGKHAVEMECQENWKINIQLSLSV</sequence>
<proteinExistence type="predicted"/>
<dbReference type="AlphaFoldDB" id="A0A9Q3FT68"/>
<evidence type="ECO:0000313" key="2">
    <source>
        <dbReference type="Proteomes" id="UP000765509"/>
    </source>
</evidence>
<comment type="caution">
    <text evidence="1">The sequence shown here is derived from an EMBL/GenBank/DDBJ whole genome shotgun (WGS) entry which is preliminary data.</text>
</comment>
<keyword evidence="2" id="KW-1185">Reference proteome</keyword>